<evidence type="ECO:0000256" key="1">
    <source>
        <dbReference type="ARBA" id="ARBA00022837"/>
    </source>
</evidence>
<dbReference type="GO" id="GO:0005509">
    <property type="term" value="F:calcium ion binding"/>
    <property type="evidence" value="ECO:0007669"/>
    <property type="project" value="InterPro"/>
</dbReference>
<dbReference type="PROSITE" id="PS00018">
    <property type="entry name" value="EF_HAND_1"/>
    <property type="match status" value="1"/>
</dbReference>
<dbReference type="SUPFAM" id="SSF47473">
    <property type="entry name" value="EF-hand"/>
    <property type="match status" value="1"/>
</dbReference>
<dbReference type="InterPro" id="IPR002048">
    <property type="entry name" value="EF_hand_dom"/>
</dbReference>
<dbReference type="InterPro" id="IPR018247">
    <property type="entry name" value="EF_Hand_1_Ca_BS"/>
</dbReference>
<dbReference type="EMBL" id="AY507912">
    <property type="protein sequence ID" value="AAR91746.1"/>
    <property type="molecule type" value="mRNA"/>
</dbReference>
<dbReference type="Pfam" id="PF00036">
    <property type="entry name" value="EF-hand_1"/>
    <property type="match status" value="1"/>
</dbReference>
<accession>Q6R8I5</accession>
<dbReference type="AlphaFoldDB" id="Q6R8I5"/>
<dbReference type="Gene3D" id="1.10.238.10">
    <property type="entry name" value="EF-hand"/>
    <property type="match status" value="1"/>
</dbReference>
<dbReference type="InterPro" id="IPR011992">
    <property type="entry name" value="EF-hand-dom_pair"/>
</dbReference>
<reference evidence="3" key="1">
    <citation type="submission" date="2003-12" db="EMBL/GenBank/DDBJ databases">
        <title>Pectinaria gouldii mRNA sequence, clone DL1.</title>
        <authorList>
            <person name="Leipply D.L."/>
            <person name="Tauer T.J."/>
        </authorList>
    </citation>
    <scope>NUCLEOTIDE SEQUENCE</scope>
</reference>
<protein>
    <recommendedName>
        <fullName evidence="2">EF-hand domain-containing protein</fullName>
    </recommendedName>
</protein>
<organism evidence="3">
    <name type="scientific">Pectinaria gouldii</name>
    <name type="common">Trumpet worm</name>
    <name type="synonym">Ice-cream cone worm</name>
    <dbReference type="NCBI Taxonomy" id="260746"/>
    <lineage>
        <taxon>Eukaryota</taxon>
        <taxon>Metazoa</taxon>
        <taxon>Spiralia</taxon>
        <taxon>Lophotrochozoa</taxon>
        <taxon>Annelida</taxon>
        <taxon>Polychaeta</taxon>
        <taxon>Sedentaria</taxon>
        <taxon>Canalipalpata</taxon>
        <taxon>Terebellida</taxon>
        <taxon>Terebelliformia</taxon>
        <taxon>Pectinariidae</taxon>
        <taxon>Pectinaria</taxon>
    </lineage>
</organism>
<keyword evidence="1" id="KW-0106">Calcium</keyword>
<feature type="domain" description="EF-hand" evidence="2">
    <location>
        <begin position="5"/>
        <end position="40"/>
    </location>
</feature>
<evidence type="ECO:0000259" key="2">
    <source>
        <dbReference type="PROSITE" id="PS50222"/>
    </source>
</evidence>
<evidence type="ECO:0000313" key="3">
    <source>
        <dbReference type="EMBL" id="AAR91746.1"/>
    </source>
</evidence>
<sequence length="42" mass="4978">MKEYLNPDELFGMVHKMDKDKSGRINYNEFLNFFLTNTGFDG</sequence>
<dbReference type="PROSITE" id="PS50222">
    <property type="entry name" value="EF_HAND_2"/>
    <property type="match status" value="1"/>
</dbReference>
<name>Q6R8I5_PECGU</name>
<proteinExistence type="evidence at transcript level"/>